<protein>
    <recommendedName>
        <fullName evidence="1">DUF6881 domain-containing protein</fullName>
    </recommendedName>
</protein>
<organism evidence="2 3">
    <name type="scientific">Pseudoduganella chitinolytica</name>
    <dbReference type="NCBI Taxonomy" id="34070"/>
    <lineage>
        <taxon>Bacteria</taxon>
        <taxon>Pseudomonadati</taxon>
        <taxon>Pseudomonadota</taxon>
        <taxon>Betaproteobacteria</taxon>
        <taxon>Burkholderiales</taxon>
        <taxon>Oxalobacteraceae</taxon>
        <taxon>Telluria group</taxon>
        <taxon>Pseudoduganella</taxon>
    </lineage>
</organism>
<evidence type="ECO:0000313" key="2">
    <source>
        <dbReference type="EMBL" id="WEF35147.1"/>
    </source>
</evidence>
<name>A0ABY8BGU2_9BURK</name>
<dbReference type="EMBL" id="CP119083">
    <property type="protein sequence ID" value="WEF35147.1"/>
    <property type="molecule type" value="Genomic_DNA"/>
</dbReference>
<reference evidence="2 3" key="1">
    <citation type="submission" date="2023-02" db="EMBL/GenBank/DDBJ databases">
        <title>Gemone sequence of Telluria chitinolytica ACM 3522T.</title>
        <authorList>
            <person name="Frediansyah A."/>
            <person name="Miess H."/>
            <person name="Gross H."/>
        </authorList>
    </citation>
    <scope>NUCLEOTIDE SEQUENCE [LARGE SCALE GENOMIC DNA]</scope>
    <source>
        <strain evidence="2 3">ACM 3522</strain>
    </source>
</reference>
<gene>
    <name evidence="2" type="ORF">PX653_10395</name>
</gene>
<accession>A0ABY8BGU2</accession>
<proteinExistence type="predicted"/>
<sequence>MRYIKVTWNHQHPDEPHLIYQEVNNDSQETRKVELLKDGSLLGYASGSAEIGASTLADQLIPSIEEIKESDEFDAEPITQDEFEKVWNWATSASMH</sequence>
<dbReference type="RefSeq" id="WP_277417814.1">
    <property type="nucleotide sequence ID" value="NZ_CP119083.1"/>
</dbReference>
<evidence type="ECO:0000259" key="1">
    <source>
        <dbReference type="Pfam" id="PF21812"/>
    </source>
</evidence>
<feature type="domain" description="DUF6881" evidence="1">
    <location>
        <begin position="2"/>
        <end position="90"/>
    </location>
</feature>
<dbReference type="InterPro" id="IPR049248">
    <property type="entry name" value="DUF6881"/>
</dbReference>
<evidence type="ECO:0000313" key="3">
    <source>
        <dbReference type="Proteomes" id="UP001216510"/>
    </source>
</evidence>
<dbReference type="Pfam" id="PF21812">
    <property type="entry name" value="DUF6881"/>
    <property type="match status" value="1"/>
</dbReference>
<keyword evidence="3" id="KW-1185">Reference proteome</keyword>
<dbReference type="Proteomes" id="UP001216510">
    <property type="component" value="Chromosome"/>
</dbReference>